<sequence>NSHTVDASRARTAPGSRTFRALQLVRGSIRDLSVFSTNTKGRAVCAGLSRGRSFVSFTCATIMAVKEGAWSDDESLLLIEEYRTREVLWNPQNENFYKQNLKKDAWDEIGNVLKITAEKCNNKMISLLSSYRREKGKEKKSKGTGKGTSDTYTSRWFAYNALKFLDDRNTPRKRKNTVRFKLRASVLPRNLSFIHKIIS</sequence>
<dbReference type="PROSITE" id="PS51029">
    <property type="entry name" value="MADF"/>
    <property type="match status" value="1"/>
</dbReference>
<keyword evidence="3" id="KW-1185">Reference proteome</keyword>
<dbReference type="Proteomes" id="UP000838756">
    <property type="component" value="Unassembled WGS sequence"/>
</dbReference>
<dbReference type="SMART" id="SM00595">
    <property type="entry name" value="MADF"/>
    <property type="match status" value="1"/>
</dbReference>
<protein>
    <submittedName>
        <fullName evidence="2">Jg372 protein</fullName>
    </submittedName>
</protein>
<name>A0A8S4RBH5_9NEOP</name>
<dbReference type="PANTHER" id="PTHR21505:SF12">
    <property type="entry name" value="MADF DOMAIN-CONTAINING PROTEIN-RELATED"/>
    <property type="match status" value="1"/>
</dbReference>
<dbReference type="AlphaFoldDB" id="A0A8S4RBH5"/>
<comment type="caution">
    <text evidence="2">The sequence shown here is derived from an EMBL/GenBank/DDBJ whole genome shotgun (WGS) entry which is preliminary data.</text>
</comment>
<reference evidence="2" key="1">
    <citation type="submission" date="2022-03" db="EMBL/GenBank/DDBJ databases">
        <authorList>
            <person name="Lindestad O."/>
        </authorList>
    </citation>
    <scope>NUCLEOTIDE SEQUENCE</scope>
</reference>
<feature type="domain" description="MADF" evidence="1">
    <location>
        <begin position="77"/>
        <end position="170"/>
    </location>
</feature>
<dbReference type="InterPro" id="IPR006578">
    <property type="entry name" value="MADF-dom"/>
</dbReference>
<dbReference type="Pfam" id="PF10545">
    <property type="entry name" value="MADF_DNA_bdg"/>
    <property type="match status" value="1"/>
</dbReference>
<organism evidence="2 3">
    <name type="scientific">Pararge aegeria aegeria</name>
    <dbReference type="NCBI Taxonomy" id="348720"/>
    <lineage>
        <taxon>Eukaryota</taxon>
        <taxon>Metazoa</taxon>
        <taxon>Ecdysozoa</taxon>
        <taxon>Arthropoda</taxon>
        <taxon>Hexapoda</taxon>
        <taxon>Insecta</taxon>
        <taxon>Pterygota</taxon>
        <taxon>Neoptera</taxon>
        <taxon>Endopterygota</taxon>
        <taxon>Lepidoptera</taxon>
        <taxon>Glossata</taxon>
        <taxon>Ditrysia</taxon>
        <taxon>Papilionoidea</taxon>
        <taxon>Nymphalidae</taxon>
        <taxon>Satyrinae</taxon>
        <taxon>Satyrini</taxon>
        <taxon>Parargina</taxon>
        <taxon>Pararge</taxon>
    </lineage>
</organism>
<evidence type="ECO:0000259" key="1">
    <source>
        <dbReference type="PROSITE" id="PS51029"/>
    </source>
</evidence>
<proteinExistence type="predicted"/>
<evidence type="ECO:0000313" key="3">
    <source>
        <dbReference type="Proteomes" id="UP000838756"/>
    </source>
</evidence>
<evidence type="ECO:0000313" key="2">
    <source>
        <dbReference type="EMBL" id="CAH2234186.1"/>
    </source>
</evidence>
<dbReference type="PANTHER" id="PTHR21505">
    <property type="entry name" value="MADF DOMAIN-CONTAINING PROTEIN-RELATED"/>
    <property type="match status" value="1"/>
</dbReference>
<dbReference type="OrthoDB" id="10051975at2759"/>
<dbReference type="EMBL" id="CAKXAJ010025035">
    <property type="protein sequence ID" value="CAH2234186.1"/>
    <property type="molecule type" value="Genomic_DNA"/>
</dbReference>
<gene>
    <name evidence="2" type="primary">jg372</name>
    <name evidence="2" type="ORF">PAEG_LOCUS12053</name>
</gene>
<feature type="non-terminal residue" evidence="2">
    <location>
        <position position="1"/>
    </location>
</feature>
<accession>A0A8S4RBH5</accession>